<dbReference type="EMBL" id="CM020618">
    <property type="protein sequence ID" value="KAK1861208.1"/>
    <property type="molecule type" value="Genomic_DNA"/>
</dbReference>
<keyword evidence="2" id="KW-1185">Reference proteome</keyword>
<evidence type="ECO:0000313" key="1">
    <source>
        <dbReference type="EMBL" id="KAK1861208.1"/>
    </source>
</evidence>
<organism evidence="1 2">
    <name type="scientific">Pyropia yezoensis</name>
    <name type="common">Susabi-nori</name>
    <name type="synonym">Porphyra yezoensis</name>
    <dbReference type="NCBI Taxonomy" id="2788"/>
    <lineage>
        <taxon>Eukaryota</taxon>
        <taxon>Rhodophyta</taxon>
        <taxon>Bangiophyceae</taxon>
        <taxon>Bangiales</taxon>
        <taxon>Bangiaceae</taxon>
        <taxon>Pyropia</taxon>
    </lineage>
</organism>
<name>A0ACC3BUD3_PYRYE</name>
<sequence length="488" mass="51509">MRFLVALEGDVGHSMLYRPARPFASRMGWPTVFGRPTVAAAALLWTTVCALGVLHVRAQVTPAFGSLGLGSEFSAGIEEQKVYVWGTVRPFNTEGVADLDVYSVVAGNNYACMLLSGNLSAVCIGQDASSDARIAGTLTNQSYLKLSAGVQHVCGLTADFSFWDFSAQSPRDGLTAAETVEFESSVRPTCWGNGVTNSRGNDSFLTPSYIGSRDDPVVDVSVGDSFTCTRTRSGEINCDGTFGTSGDFDTFQNTKDITDPSFDNPDGVTFDIIVAGYDHVCGIGTPTNGNTLKCWGSAGQSVSAEANIPTGSDFLTTDGSLASGNGFSCVLRSDRTPVCWGRFVAGFFPETPSTTQFSYITAGRFHVCGIRVADSSTECWGICEHAECNPPEQLAPSTVGCSRVASVGTCMAFARNDSATSTGLCSLPDCAGFSWDADGDCQCTRTTVPVWTLISPTPTPAPGAPVPAESLVFCEPVERQVLRSVNCV</sequence>
<dbReference type="Proteomes" id="UP000798662">
    <property type="component" value="Chromosome 1"/>
</dbReference>
<accession>A0ACC3BUD3</accession>
<gene>
    <name evidence="1" type="ORF">I4F81_003792</name>
</gene>
<reference evidence="1" key="1">
    <citation type="submission" date="2019-11" db="EMBL/GenBank/DDBJ databases">
        <title>Nori genome reveals adaptations in red seaweeds to the harsh intertidal environment.</title>
        <authorList>
            <person name="Wang D."/>
            <person name="Mao Y."/>
        </authorList>
    </citation>
    <scope>NUCLEOTIDE SEQUENCE</scope>
    <source>
        <tissue evidence="1">Gametophyte</tissue>
    </source>
</reference>
<protein>
    <submittedName>
        <fullName evidence="1">Uncharacterized protein</fullName>
    </submittedName>
</protein>
<proteinExistence type="predicted"/>
<comment type="caution">
    <text evidence="1">The sequence shown here is derived from an EMBL/GenBank/DDBJ whole genome shotgun (WGS) entry which is preliminary data.</text>
</comment>
<evidence type="ECO:0000313" key="2">
    <source>
        <dbReference type="Proteomes" id="UP000798662"/>
    </source>
</evidence>